<keyword evidence="2" id="KW-0472">Membrane</keyword>
<name>A0A813I6M1_POLGL</name>
<feature type="transmembrane region" description="Helical" evidence="2">
    <location>
        <begin position="269"/>
        <end position="286"/>
    </location>
</feature>
<feature type="transmembrane region" description="Helical" evidence="2">
    <location>
        <begin position="168"/>
        <end position="192"/>
    </location>
</feature>
<organism evidence="3 4">
    <name type="scientific">Polarella glacialis</name>
    <name type="common">Dinoflagellate</name>
    <dbReference type="NCBI Taxonomy" id="89957"/>
    <lineage>
        <taxon>Eukaryota</taxon>
        <taxon>Sar</taxon>
        <taxon>Alveolata</taxon>
        <taxon>Dinophyceae</taxon>
        <taxon>Suessiales</taxon>
        <taxon>Suessiaceae</taxon>
        <taxon>Polarella</taxon>
    </lineage>
</organism>
<proteinExistence type="predicted"/>
<dbReference type="Proteomes" id="UP000626109">
    <property type="component" value="Unassembled WGS sequence"/>
</dbReference>
<evidence type="ECO:0000313" key="4">
    <source>
        <dbReference type="Proteomes" id="UP000626109"/>
    </source>
</evidence>
<feature type="region of interest" description="Disordered" evidence="1">
    <location>
        <begin position="1"/>
        <end position="27"/>
    </location>
</feature>
<dbReference type="EMBL" id="CAJNNW010004738">
    <property type="protein sequence ID" value="CAE8646700.1"/>
    <property type="molecule type" value="Genomic_DNA"/>
</dbReference>
<evidence type="ECO:0000313" key="3">
    <source>
        <dbReference type="EMBL" id="CAE8646700.1"/>
    </source>
</evidence>
<accession>A0A813I6M1</accession>
<dbReference type="AlphaFoldDB" id="A0A813I6M1"/>
<evidence type="ECO:0000256" key="2">
    <source>
        <dbReference type="SAM" id="Phobius"/>
    </source>
</evidence>
<sequence>MGDGEGQALVSSSSGDSVGADDSDNDCETPGGALEVPVWRQEAAVFLAVQPSFLLSAYIRLPETGNWCQHKYEVSVGLFKACLMIGLYLLLKFFVPIGTVFQPDSAKFENNGTRHVCDITGMALWGLVTLQAENDVLRIIWWLVMTSRFNQLAAHKLPELKTGFKRGVVLLGSSLVLEFGSAFAFSYCTWFIMQHAKSILEQAKDAAALSIILMADEALMEMLKFERHKFASTKAYSVFLTDPCKWCAGRAEAELEEASSHANKIAHRMHDAFMVLVFFGMLIFYLETSGSNDPRIVLE</sequence>
<protein>
    <submittedName>
        <fullName evidence="3">Uncharacterized protein</fullName>
    </submittedName>
</protein>
<evidence type="ECO:0000256" key="1">
    <source>
        <dbReference type="SAM" id="MobiDB-lite"/>
    </source>
</evidence>
<reference evidence="3" key="1">
    <citation type="submission" date="2021-02" db="EMBL/GenBank/DDBJ databases">
        <authorList>
            <person name="Dougan E. K."/>
            <person name="Rhodes N."/>
            <person name="Thang M."/>
            <person name="Chan C."/>
        </authorList>
    </citation>
    <scope>NUCLEOTIDE SEQUENCE</scope>
</reference>
<comment type="caution">
    <text evidence="3">The sequence shown here is derived from an EMBL/GenBank/DDBJ whole genome shotgun (WGS) entry which is preliminary data.</text>
</comment>
<keyword evidence="2" id="KW-1133">Transmembrane helix</keyword>
<gene>
    <name evidence="3" type="ORF">PGLA2088_LOCUS5035</name>
</gene>
<feature type="transmembrane region" description="Helical" evidence="2">
    <location>
        <begin position="81"/>
        <end position="101"/>
    </location>
</feature>
<keyword evidence="2" id="KW-0812">Transmembrane</keyword>